<gene>
    <name evidence="6" type="ORF">F5X68DRAFT_261814</name>
</gene>
<evidence type="ECO:0000256" key="2">
    <source>
        <dbReference type="ARBA" id="ARBA00018987"/>
    </source>
</evidence>
<dbReference type="PANTHER" id="PTHR14790:SF15">
    <property type="entry name" value="RECQ-MEDIATED GENOME INSTABILITY PROTEIN 1"/>
    <property type="match status" value="1"/>
</dbReference>
<dbReference type="InterPro" id="IPR042470">
    <property type="entry name" value="RMI1_N_C_sf"/>
</dbReference>
<dbReference type="SMART" id="SM01161">
    <property type="entry name" value="DUF1767"/>
    <property type="match status" value="1"/>
</dbReference>
<feature type="region of interest" description="Disordered" evidence="3">
    <location>
        <begin position="132"/>
        <end position="162"/>
    </location>
</feature>
<feature type="domain" description="RMI1 N-terminal" evidence="5">
    <location>
        <begin position="11"/>
        <end position="55"/>
    </location>
</feature>
<dbReference type="Proteomes" id="UP000770015">
    <property type="component" value="Unassembled WGS sequence"/>
</dbReference>
<accession>A0A9P9A8A7</accession>
<dbReference type="InterPro" id="IPR049363">
    <property type="entry name" value="RMI1_N"/>
</dbReference>
<comment type="similarity">
    <text evidence="1">Belongs to the RMI1 family.</text>
</comment>
<evidence type="ECO:0000313" key="6">
    <source>
        <dbReference type="EMBL" id="KAH6686811.1"/>
    </source>
</evidence>
<evidence type="ECO:0000256" key="3">
    <source>
        <dbReference type="SAM" id="MobiDB-lite"/>
    </source>
</evidence>
<dbReference type="GO" id="GO:0031422">
    <property type="term" value="C:RecQ family helicase-topoisomerase III complex"/>
    <property type="evidence" value="ECO:0007669"/>
    <property type="project" value="TreeGrafter"/>
</dbReference>
<evidence type="ECO:0000259" key="5">
    <source>
        <dbReference type="Pfam" id="PF21000"/>
    </source>
</evidence>
<reference evidence="6" key="1">
    <citation type="journal article" date="2021" name="Nat. Commun.">
        <title>Genetic determinants of endophytism in the Arabidopsis root mycobiome.</title>
        <authorList>
            <person name="Mesny F."/>
            <person name="Miyauchi S."/>
            <person name="Thiergart T."/>
            <person name="Pickel B."/>
            <person name="Atanasova L."/>
            <person name="Karlsson M."/>
            <person name="Huettel B."/>
            <person name="Barry K.W."/>
            <person name="Haridas S."/>
            <person name="Chen C."/>
            <person name="Bauer D."/>
            <person name="Andreopoulos W."/>
            <person name="Pangilinan J."/>
            <person name="LaButti K."/>
            <person name="Riley R."/>
            <person name="Lipzen A."/>
            <person name="Clum A."/>
            <person name="Drula E."/>
            <person name="Henrissat B."/>
            <person name="Kohler A."/>
            <person name="Grigoriev I.V."/>
            <person name="Martin F.M."/>
            <person name="Hacquard S."/>
        </authorList>
    </citation>
    <scope>NUCLEOTIDE SEQUENCE</scope>
    <source>
        <strain evidence="6">MPI-SDFR-AT-0117</strain>
    </source>
</reference>
<evidence type="ECO:0000256" key="1">
    <source>
        <dbReference type="ARBA" id="ARBA00006395"/>
    </source>
</evidence>
<evidence type="ECO:0000259" key="4">
    <source>
        <dbReference type="Pfam" id="PF08585"/>
    </source>
</evidence>
<evidence type="ECO:0000313" key="7">
    <source>
        <dbReference type="Proteomes" id="UP000770015"/>
    </source>
</evidence>
<dbReference type="AlphaFoldDB" id="A0A9P9A8A7"/>
<comment type="caution">
    <text evidence="6">The sequence shown here is derived from an EMBL/GenBank/DDBJ whole genome shotgun (WGS) entry which is preliminary data.</text>
</comment>
<name>A0A9P9A8A7_9PEZI</name>
<keyword evidence="7" id="KW-1185">Reference proteome</keyword>
<dbReference type="OrthoDB" id="341511at2759"/>
<dbReference type="EMBL" id="JAGSXJ010000012">
    <property type="protein sequence ID" value="KAH6686811.1"/>
    <property type="molecule type" value="Genomic_DNA"/>
</dbReference>
<dbReference type="InterPro" id="IPR013894">
    <property type="entry name" value="RMI1_OB"/>
</dbReference>
<organism evidence="6 7">
    <name type="scientific">Plectosphaerella plurivora</name>
    <dbReference type="NCBI Taxonomy" id="936078"/>
    <lineage>
        <taxon>Eukaryota</taxon>
        <taxon>Fungi</taxon>
        <taxon>Dikarya</taxon>
        <taxon>Ascomycota</taxon>
        <taxon>Pezizomycotina</taxon>
        <taxon>Sordariomycetes</taxon>
        <taxon>Hypocreomycetidae</taxon>
        <taxon>Glomerellales</taxon>
        <taxon>Plectosphaerellaceae</taxon>
        <taxon>Plectosphaerella</taxon>
    </lineage>
</organism>
<dbReference type="GO" id="GO:0000724">
    <property type="term" value="P:double-strand break repair via homologous recombination"/>
    <property type="evidence" value="ECO:0007669"/>
    <property type="project" value="TreeGrafter"/>
</dbReference>
<protein>
    <recommendedName>
        <fullName evidence="2">RecQ-mediated genome instability protein 1</fullName>
    </recommendedName>
</protein>
<feature type="domain" description="RecQ mediated genome instability protein 1 OB-fold" evidence="4">
    <location>
        <begin position="67"/>
        <end position="239"/>
    </location>
</feature>
<dbReference type="PANTHER" id="PTHR14790">
    <property type="entry name" value="RECQ-MEDIATED GENOME INSTABILITY PROTEIN 1 RMI1"/>
    <property type="match status" value="1"/>
</dbReference>
<dbReference type="Gene3D" id="2.40.50.770">
    <property type="entry name" value="RecQ-mediated genome instability protein Rmi1, C-terminal domain"/>
    <property type="match status" value="1"/>
</dbReference>
<dbReference type="Pfam" id="PF08585">
    <property type="entry name" value="RMI1_N_C"/>
    <property type="match status" value="1"/>
</dbReference>
<dbReference type="GO" id="GO:0016604">
    <property type="term" value="C:nuclear body"/>
    <property type="evidence" value="ECO:0007669"/>
    <property type="project" value="TreeGrafter"/>
</dbReference>
<dbReference type="Pfam" id="PF21000">
    <property type="entry name" value="RMI1_N_N"/>
    <property type="match status" value="1"/>
</dbReference>
<sequence>MDIGGQVRQALKSSHLPVPSSAWLTSLITARNPPPPLPSLVATAKARLLAADLTLPGLLDPPQAVSFPRGITNAESVHSTLPSDIQVQVVDIENLTRSRWEQVEELEALERGEGTKGREIIRLPTAAADDGGVDLGDGAATQNPARAASVAPGGRASGPAMPKNATHRLVLQDCRGQNVYAVELKRIDKIGVGVTAIGEKILLKKGTIVARGTLLLEPTNCVLLGGRIEAWQRPWLEGRIKRLKESVGADRPN</sequence>
<proteinExistence type="inferred from homology"/>
<dbReference type="GO" id="GO:0000712">
    <property type="term" value="P:resolution of meiotic recombination intermediates"/>
    <property type="evidence" value="ECO:0007669"/>
    <property type="project" value="TreeGrafter"/>
</dbReference>